<dbReference type="PANTHER" id="PTHR11736">
    <property type="entry name" value="MELANOMA-ASSOCIATED ANTIGEN MAGE ANTIGEN"/>
    <property type="match status" value="1"/>
</dbReference>
<dbReference type="InterPro" id="IPR041898">
    <property type="entry name" value="MAGE_WH1"/>
</dbReference>
<organism evidence="3 4">
    <name type="scientific">Galeopterus variegatus</name>
    <name type="common">Malayan flying lemur</name>
    <name type="synonym">Cynocephalus variegatus</name>
    <dbReference type="NCBI Taxonomy" id="482537"/>
    <lineage>
        <taxon>Eukaryota</taxon>
        <taxon>Metazoa</taxon>
        <taxon>Chordata</taxon>
        <taxon>Craniata</taxon>
        <taxon>Vertebrata</taxon>
        <taxon>Euteleostomi</taxon>
        <taxon>Mammalia</taxon>
        <taxon>Eutheria</taxon>
        <taxon>Euarchontoglires</taxon>
        <taxon>Dermoptera</taxon>
        <taxon>Cynocephalidae</taxon>
        <taxon>Galeopterus</taxon>
    </lineage>
</organism>
<name>A0ABM0S9A7_GALVR</name>
<dbReference type="SMART" id="SM01373">
    <property type="entry name" value="MAGE"/>
    <property type="match status" value="1"/>
</dbReference>
<evidence type="ECO:0000313" key="4">
    <source>
        <dbReference type="RefSeq" id="XP_008589448.1"/>
    </source>
</evidence>
<dbReference type="PROSITE" id="PS50838">
    <property type="entry name" value="MAGE"/>
    <property type="match status" value="1"/>
</dbReference>
<dbReference type="Gene3D" id="1.10.10.1210">
    <property type="entry name" value="MAGE homology domain, winged helix WH2 motif"/>
    <property type="match status" value="1"/>
</dbReference>
<feature type="domain" description="MAGE" evidence="2">
    <location>
        <begin position="110"/>
        <end position="309"/>
    </location>
</feature>
<gene>
    <name evidence="4" type="primary">LOC103606661</name>
</gene>
<evidence type="ECO:0000313" key="3">
    <source>
        <dbReference type="Proteomes" id="UP000694923"/>
    </source>
</evidence>
<proteinExistence type="predicted"/>
<feature type="region of interest" description="Disordered" evidence="1">
    <location>
        <begin position="1"/>
        <end position="107"/>
    </location>
</feature>
<dbReference type="Pfam" id="PF12440">
    <property type="entry name" value="MAGE_N"/>
    <property type="match status" value="1"/>
</dbReference>
<dbReference type="PANTHER" id="PTHR11736:SF36">
    <property type="entry name" value="MELANOMA-ASSOCIATED ANTIGEN B10"/>
    <property type="match status" value="1"/>
</dbReference>
<dbReference type="InterPro" id="IPR041899">
    <property type="entry name" value="MAGE_WH2"/>
</dbReference>
<dbReference type="InterPro" id="IPR037445">
    <property type="entry name" value="MAGE"/>
</dbReference>
<dbReference type="Pfam" id="PF01454">
    <property type="entry name" value="MAGE"/>
    <property type="match status" value="1"/>
</dbReference>
<reference evidence="4" key="1">
    <citation type="submission" date="2025-08" db="UniProtKB">
        <authorList>
            <consortium name="RefSeq"/>
        </authorList>
    </citation>
    <scope>IDENTIFICATION</scope>
</reference>
<evidence type="ECO:0000259" key="2">
    <source>
        <dbReference type="PROSITE" id="PS50838"/>
    </source>
</evidence>
<dbReference type="Gene3D" id="1.10.10.1200">
    <property type="entry name" value="MAGE homology domain, winged helix WH1 motif"/>
    <property type="match status" value="1"/>
</dbReference>
<evidence type="ECO:0000256" key="1">
    <source>
        <dbReference type="SAM" id="MobiDB-lite"/>
    </source>
</evidence>
<protein>
    <submittedName>
        <fullName evidence="4">Melanoma-associated antigen B10-like</fullName>
    </submittedName>
</protein>
<dbReference type="GeneID" id="103606661"/>
<dbReference type="InterPro" id="IPR002190">
    <property type="entry name" value="MHD_dom"/>
</dbReference>
<sequence>MPRGQKSKVRAQERRRQAREETEDPVGAQATVADEDKYAPSSSARFKGIPQSSLAGTARNPQGPQRAQSTTTAAAVSYMSSNENVTNQEEERPRSTQDPEATENFPRGPVDEKVVMLVHYLLYKYEIKEPITKADMMRNVIQIYKKDFPEILRRASEHLELIFGLDIKEADPNRHIYVLINKLDMSYDGSLSDDGGFPKTGLLMTILGVIFMKGNCAAEEQVWEVLNMMRIYDGKKHFIFGEPRKLITKDLVKEKYLEYRQVPSSDPPRYEFLWGPRAHAETSKMKVLEFMAKIHNTVPSAFSSYYEEALKDEEERAQARLTARAHMSAMASGRSRVMPSSSSQL</sequence>
<keyword evidence="3" id="KW-1185">Reference proteome</keyword>
<feature type="compositionally biased region" description="Basic and acidic residues" evidence="1">
    <location>
        <begin position="10"/>
        <end position="20"/>
    </location>
</feature>
<dbReference type="InterPro" id="IPR021072">
    <property type="entry name" value="MAGE_N"/>
</dbReference>
<dbReference type="SMART" id="SM01392">
    <property type="entry name" value="MAGE_N"/>
    <property type="match status" value="1"/>
</dbReference>
<accession>A0ABM0S9A7</accession>
<dbReference type="RefSeq" id="XP_008589448.1">
    <property type="nucleotide sequence ID" value="XM_008591226.1"/>
</dbReference>
<dbReference type="Proteomes" id="UP000694923">
    <property type="component" value="Unplaced"/>
</dbReference>
<feature type="compositionally biased region" description="Polar residues" evidence="1">
    <location>
        <begin position="40"/>
        <end position="87"/>
    </location>
</feature>